<accession>A0A0A9H3U9</accession>
<protein>
    <submittedName>
        <fullName evidence="2">Uncharacterized protein</fullName>
    </submittedName>
</protein>
<dbReference type="EMBL" id="GBRH01168375">
    <property type="protein sequence ID" value="JAE29521.1"/>
    <property type="molecule type" value="Transcribed_RNA"/>
</dbReference>
<reference evidence="2" key="2">
    <citation type="journal article" date="2015" name="Data Brief">
        <title>Shoot transcriptome of the giant reed, Arundo donax.</title>
        <authorList>
            <person name="Barrero R.A."/>
            <person name="Guerrero F.D."/>
            <person name="Moolhuijzen P."/>
            <person name="Goolsby J.A."/>
            <person name="Tidwell J."/>
            <person name="Bellgard S.E."/>
            <person name="Bellgard M.I."/>
        </authorList>
    </citation>
    <scope>NUCLEOTIDE SEQUENCE</scope>
    <source>
        <tissue evidence="2">Shoot tissue taken approximately 20 cm above the soil surface</tissue>
    </source>
</reference>
<name>A0A0A9H3U9_ARUDO</name>
<organism evidence="2">
    <name type="scientific">Arundo donax</name>
    <name type="common">Giant reed</name>
    <name type="synonym">Donax arundinaceus</name>
    <dbReference type="NCBI Taxonomy" id="35708"/>
    <lineage>
        <taxon>Eukaryota</taxon>
        <taxon>Viridiplantae</taxon>
        <taxon>Streptophyta</taxon>
        <taxon>Embryophyta</taxon>
        <taxon>Tracheophyta</taxon>
        <taxon>Spermatophyta</taxon>
        <taxon>Magnoliopsida</taxon>
        <taxon>Liliopsida</taxon>
        <taxon>Poales</taxon>
        <taxon>Poaceae</taxon>
        <taxon>PACMAD clade</taxon>
        <taxon>Arundinoideae</taxon>
        <taxon>Arundineae</taxon>
        <taxon>Arundo</taxon>
    </lineage>
</organism>
<feature type="region of interest" description="Disordered" evidence="1">
    <location>
        <begin position="1"/>
        <end position="27"/>
    </location>
</feature>
<dbReference type="AlphaFoldDB" id="A0A0A9H3U9"/>
<proteinExistence type="predicted"/>
<sequence>MRADSRPPAPVAARVPQKPFDTPYEGR</sequence>
<reference evidence="2" key="1">
    <citation type="submission" date="2014-09" db="EMBL/GenBank/DDBJ databases">
        <authorList>
            <person name="Magalhaes I.L.F."/>
            <person name="Oliveira U."/>
            <person name="Santos F.R."/>
            <person name="Vidigal T.H.D.A."/>
            <person name="Brescovit A.D."/>
            <person name="Santos A.J."/>
        </authorList>
    </citation>
    <scope>NUCLEOTIDE SEQUENCE</scope>
    <source>
        <tissue evidence="2">Shoot tissue taken approximately 20 cm above the soil surface</tissue>
    </source>
</reference>
<evidence type="ECO:0000313" key="2">
    <source>
        <dbReference type="EMBL" id="JAE29521.1"/>
    </source>
</evidence>
<evidence type="ECO:0000256" key="1">
    <source>
        <dbReference type="SAM" id="MobiDB-lite"/>
    </source>
</evidence>